<reference evidence="2 3" key="1">
    <citation type="submission" date="2023-04" db="EMBL/GenBank/DDBJ databases">
        <title>Genome sequence of Halobacillus naozhouensis KACC 21980.</title>
        <authorList>
            <person name="Kim S."/>
            <person name="Heo J."/>
            <person name="Kwon S.-W."/>
        </authorList>
    </citation>
    <scope>NUCLEOTIDE SEQUENCE [LARGE SCALE GENOMIC DNA]</scope>
    <source>
        <strain evidence="2 3">KCTC 13234</strain>
    </source>
</reference>
<keyword evidence="3" id="KW-1185">Reference proteome</keyword>
<organism evidence="2 3">
    <name type="scientific">Halobacillus naozhouensis</name>
    <dbReference type="NCBI Taxonomy" id="554880"/>
    <lineage>
        <taxon>Bacteria</taxon>
        <taxon>Bacillati</taxon>
        <taxon>Bacillota</taxon>
        <taxon>Bacilli</taxon>
        <taxon>Bacillales</taxon>
        <taxon>Bacillaceae</taxon>
        <taxon>Halobacillus</taxon>
    </lineage>
</organism>
<sequence length="148" mass="16578">MDKKLISVTAGYALVMAALLILTFSFDWNPSGYSYGIEDSTLLVKEGLGNEVLAEVEIADNMADVLLFQAAVSDVKTHWHTDIILLALIFPLILFAIFKDKRPFKKVLPYKWFLGIVVAIVVIYAAATIPSYFSQIQEVETYVQKITQ</sequence>
<keyword evidence="1" id="KW-0472">Membrane</keyword>
<proteinExistence type="predicted"/>
<keyword evidence="1" id="KW-0812">Transmembrane</keyword>
<feature type="transmembrane region" description="Helical" evidence="1">
    <location>
        <begin position="110"/>
        <end position="133"/>
    </location>
</feature>
<protein>
    <submittedName>
        <fullName evidence="2">Uncharacterized protein</fullName>
    </submittedName>
</protein>
<feature type="transmembrane region" description="Helical" evidence="1">
    <location>
        <begin position="5"/>
        <end position="26"/>
    </location>
</feature>
<dbReference type="Proteomes" id="UP001221597">
    <property type="component" value="Chromosome"/>
</dbReference>
<evidence type="ECO:0000313" key="2">
    <source>
        <dbReference type="EMBL" id="WFT74402.1"/>
    </source>
</evidence>
<evidence type="ECO:0000256" key="1">
    <source>
        <dbReference type="SAM" id="Phobius"/>
    </source>
</evidence>
<name>A0ABY8IW10_9BACI</name>
<keyword evidence="1" id="KW-1133">Transmembrane helix</keyword>
<dbReference type="RefSeq" id="WP_283076399.1">
    <property type="nucleotide sequence ID" value="NZ_CP121671.1"/>
</dbReference>
<feature type="transmembrane region" description="Helical" evidence="1">
    <location>
        <begin position="79"/>
        <end position="98"/>
    </location>
</feature>
<evidence type="ECO:0000313" key="3">
    <source>
        <dbReference type="Proteomes" id="UP001221597"/>
    </source>
</evidence>
<accession>A0ABY8IW10</accession>
<dbReference type="EMBL" id="CP121671">
    <property type="protein sequence ID" value="WFT74402.1"/>
    <property type="molecule type" value="Genomic_DNA"/>
</dbReference>
<gene>
    <name evidence="2" type="ORF">P9989_18915</name>
</gene>